<dbReference type="Proteomes" id="UP000198282">
    <property type="component" value="Unassembled WGS sequence"/>
</dbReference>
<dbReference type="OrthoDB" id="3806195at2"/>
<evidence type="ECO:0008006" key="4">
    <source>
        <dbReference type="Google" id="ProtNLM"/>
    </source>
</evidence>
<name>A0A239NL98_9ACTN</name>
<protein>
    <recommendedName>
        <fullName evidence="4">Cellulose binding domain-containing protein</fullName>
    </recommendedName>
</protein>
<keyword evidence="3" id="KW-1185">Reference proteome</keyword>
<reference evidence="2 3" key="1">
    <citation type="submission" date="2017-06" db="EMBL/GenBank/DDBJ databases">
        <authorList>
            <person name="Kim H.J."/>
            <person name="Triplett B.A."/>
        </authorList>
    </citation>
    <scope>NUCLEOTIDE SEQUENCE [LARGE SCALE GENOMIC DNA]</scope>
    <source>
        <strain evidence="2 3">CGMCC 4.2132</strain>
    </source>
</reference>
<organism evidence="2 3">
    <name type="scientific">Streptosporangium subroseum</name>
    <dbReference type="NCBI Taxonomy" id="106412"/>
    <lineage>
        <taxon>Bacteria</taxon>
        <taxon>Bacillati</taxon>
        <taxon>Actinomycetota</taxon>
        <taxon>Actinomycetes</taxon>
        <taxon>Streptosporangiales</taxon>
        <taxon>Streptosporangiaceae</taxon>
        <taxon>Streptosporangium</taxon>
    </lineage>
</organism>
<gene>
    <name evidence="2" type="ORF">SAMN05216276_106114</name>
</gene>
<evidence type="ECO:0000313" key="3">
    <source>
        <dbReference type="Proteomes" id="UP000198282"/>
    </source>
</evidence>
<evidence type="ECO:0000313" key="2">
    <source>
        <dbReference type="EMBL" id="SNT55233.1"/>
    </source>
</evidence>
<feature type="chain" id="PRO_5012444363" description="Cellulose binding domain-containing protein" evidence="1">
    <location>
        <begin position="32"/>
        <end position="360"/>
    </location>
</feature>
<dbReference type="EMBL" id="FZOD01000061">
    <property type="protein sequence ID" value="SNT55233.1"/>
    <property type="molecule type" value="Genomic_DNA"/>
</dbReference>
<dbReference type="RefSeq" id="WP_143653506.1">
    <property type="nucleotide sequence ID" value="NZ_FZOD01000061.1"/>
</dbReference>
<dbReference type="AlphaFoldDB" id="A0A239NL98"/>
<keyword evidence="1" id="KW-0732">Signal</keyword>
<feature type="signal peptide" evidence="1">
    <location>
        <begin position="1"/>
        <end position="31"/>
    </location>
</feature>
<evidence type="ECO:0000256" key="1">
    <source>
        <dbReference type="SAM" id="SignalP"/>
    </source>
</evidence>
<sequence>MRQLRKVILRILCVTLLLVSGLAATAASAQAAVPDRWGFAYVNAYSGIPSPAHQAGSWSVGFNVSVTPGAVGQSFVRFPQIATTGGVVHVTAVAQEAYWCQAQNWGPSGPDLVVAVQCYRYGGAPVFAQYTVVFETSTGTLPVAQGFGYVHYNGAFITSQFNSVAAPNSVVGGGGSWTVSLPGLGSPAAAGNIQVTAVNPTQPARCKVAGWTPTTSGQTIQVRCFNATNVPLNTGWTLTYQRERAITGAAIPPKNFAYTFDLSSAPGPYAPTPVGINYNSQLGVNTVQNSGVGLRMVLFPQVAATPTHVQATAFGPGPEFCNLQTLWTLSGTTVFVRNVACYSAVTRVSHRSMTTYTSAF</sequence>
<proteinExistence type="predicted"/>
<accession>A0A239NL98</accession>